<dbReference type="InterPro" id="IPR017557">
    <property type="entry name" value="Holo-ACP_synthase"/>
</dbReference>
<proteinExistence type="predicted"/>
<evidence type="ECO:0000259" key="1">
    <source>
        <dbReference type="Pfam" id="PF10620"/>
    </source>
</evidence>
<dbReference type="NCBIfam" id="TIGR03135">
    <property type="entry name" value="malonate_mdcG"/>
    <property type="match status" value="1"/>
</dbReference>
<reference evidence="2 3" key="1">
    <citation type="submission" date="2017-04" db="EMBL/GenBank/DDBJ databases">
        <title>Comparative genome analysis of Subtercola boreus.</title>
        <authorList>
            <person name="Cho Y.-J."/>
            <person name="Cho A."/>
            <person name="Kim O.-S."/>
            <person name="Lee J.-I."/>
        </authorList>
    </citation>
    <scope>NUCLEOTIDE SEQUENCE [LARGE SCALE GENOMIC DNA]</scope>
    <source>
        <strain evidence="2 3">K300</strain>
    </source>
</reference>
<name>A0A3E0VEY8_9MICO</name>
<dbReference type="AlphaFoldDB" id="A0A3E0VEY8"/>
<dbReference type="Proteomes" id="UP000256486">
    <property type="component" value="Unassembled WGS sequence"/>
</dbReference>
<evidence type="ECO:0000313" key="3">
    <source>
        <dbReference type="Proteomes" id="UP000256486"/>
    </source>
</evidence>
<dbReference type="EMBL" id="NBWZ01000001">
    <property type="protein sequence ID" value="RFA08113.1"/>
    <property type="molecule type" value="Genomic_DNA"/>
</dbReference>
<dbReference type="RefSeq" id="WP_116413529.1">
    <property type="nucleotide sequence ID" value="NZ_NBWZ01000001.1"/>
</dbReference>
<keyword evidence="3" id="KW-1185">Reference proteome</keyword>
<accession>A0A3E0VEY8</accession>
<sequence>MAVSERAPARTHDLVRFDTGPYEAQLPAWVDRVTGEAWAVVTRQILPDKHTAAGLRGRLRSERAAVQIDDRHIVDLISPENLVAKTLHAGFPSVPGDIWRTLDALLTSAPTWFGGRAWGPTGSVGFQLATGLPVVRETSDLDLVIRVDGYLDPEEAQSIQDALATLPTRVDCLLETSVGAVALAEWAATTPDGEVLLRTPTGPSLCRNPWAAGDRVRR</sequence>
<feature type="domain" description="Phosphoribosyl-dephospho-CoA transferase MdcG C-terminal" evidence="1">
    <location>
        <begin position="94"/>
        <end position="209"/>
    </location>
</feature>
<dbReference type="Pfam" id="PF10620">
    <property type="entry name" value="MdcG"/>
    <property type="match status" value="1"/>
</dbReference>
<organism evidence="2 3">
    <name type="scientific">Subtercola boreus</name>
    <dbReference type="NCBI Taxonomy" id="120213"/>
    <lineage>
        <taxon>Bacteria</taxon>
        <taxon>Bacillati</taxon>
        <taxon>Actinomycetota</taxon>
        <taxon>Actinomycetes</taxon>
        <taxon>Micrococcales</taxon>
        <taxon>Microbacteriaceae</taxon>
        <taxon>Subtercola</taxon>
    </lineage>
</organism>
<dbReference type="NCBIfam" id="NF002332">
    <property type="entry name" value="PRK01293.1"/>
    <property type="match status" value="1"/>
</dbReference>
<dbReference type="GO" id="GO:0016779">
    <property type="term" value="F:nucleotidyltransferase activity"/>
    <property type="evidence" value="ECO:0007669"/>
    <property type="project" value="InterPro"/>
</dbReference>
<comment type="caution">
    <text evidence="2">The sequence shown here is derived from an EMBL/GenBank/DDBJ whole genome shotgun (WGS) entry which is preliminary data.</text>
</comment>
<dbReference type="InterPro" id="IPR049180">
    <property type="entry name" value="MdcG_C"/>
</dbReference>
<gene>
    <name evidence="2" type="ORF">B7R54_01945</name>
</gene>
<protein>
    <recommendedName>
        <fullName evidence="1">Phosphoribosyl-dephospho-CoA transferase MdcG C-terminal domain-containing protein</fullName>
    </recommendedName>
</protein>
<evidence type="ECO:0000313" key="2">
    <source>
        <dbReference type="EMBL" id="RFA08113.1"/>
    </source>
</evidence>
<dbReference type="OrthoDB" id="1275217at2"/>